<dbReference type="PANTHER" id="PTHR35803">
    <property type="entry name" value="GLUCAN 1,4-ALPHA-GLUCOSIDASE SUSB-RELATED"/>
    <property type="match status" value="1"/>
</dbReference>
<evidence type="ECO:0000256" key="4">
    <source>
        <dbReference type="ARBA" id="ARBA00022837"/>
    </source>
</evidence>
<evidence type="ECO:0000259" key="6">
    <source>
        <dbReference type="Pfam" id="PF10566"/>
    </source>
</evidence>
<dbReference type="GO" id="GO:0016798">
    <property type="term" value="F:hydrolase activity, acting on glycosyl bonds"/>
    <property type="evidence" value="ECO:0007669"/>
    <property type="project" value="UniProtKB-KW"/>
</dbReference>
<evidence type="ECO:0000259" key="8">
    <source>
        <dbReference type="Pfam" id="PF14509"/>
    </source>
</evidence>
<dbReference type="InterPro" id="IPR029486">
    <property type="entry name" value="GH97_N"/>
</dbReference>
<dbReference type="InterPro" id="IPR017853">
    <property type="entry name" value="GH"/>
</dbReference>
<dbReference type="Proteomes" id="UP000191055">
    <property type="component" value="Unassembled WGS sequence"/>
</dbReference>
<dbReference type="InterPro" id="IPR019563">
    <property type="entry name" value="GH97_catalytic"/>
</dbReference>
<dbReference type="InterPro" id="IPR013780">
    <property type="entry name" value="Glyco_hydro_b"/>
</dbReference>
<comment type="cofactor">
    <cofactor evidence="1">
        <name>Ca(2+)</name>
        <dbReference type="ChEBI" id="CHEBI:29108"/>
    </cofactor>
</comment>
<dbReference type="RefSeq" id="WP_079556611.1">
    <property type="nucleotide sequence ID" value="NZ_CP021904.1"/>
</dbReference>
<dbReference type="STRING" id="889453.SAMN03080601_00824"/>
<dbReference type="PANTHER" id="PTHR35803:SF2">
    <property type="entry name" value="RETAINING ALPHA-GALACTOSIDASE"/>
    <property type="match status" value="1"/>
</dbReference>
<feature type="domain" description="Glycosyl-hydrolase 97 C-terminal oligomerisation" evidence="8">
    <location>
        <begin position="560"/>
        <end position="655"/>
    </location>
</feature>
<evidence type="ECO:0000259" key="7">
    <source>
        <dbReference type="Pfam" id="PF14508"/>
    </source>
</evidence>
<evidence type="ECO:0000256" key="1">
    <source>
        <dbReference type="ARBA" id="ARBA00001913"/>
    </source>
</evidence>
<evidence type="ECO:0000256" key="5">
    <source>
        <dbReference type="ARBA" id="ARBA00023295"/>
    </source>
</evidence>
<protein>
    <submittedName>
        <fullName evidence="9">Alpha-glucosidase</fullName>
    </submittedName>
</protein>
<dbReference type="EMBL" id="FUYV01000003">
    <property type="protein sequence ID" value="SKB58861.1"/>
    <property type="molecule type" value="Genomic_DNA"/>
</dbReference>
<keyword evidence="5" id="KW-0326">Glycosidase</keyword>
<evidence type="ECO:0000313" key="9">
    <source>
        <dbReference type="EMBL" id="SKB58861.1"/>
    </source>
</evidence>
<keyword evidence="10" id="KW-1185">Reference proteome</keyword>
<evidence type="ECO:0000256" key="3">
    <source>
        <dbReference type="ARBA" id="ARBA00022801"/>
    </source>
</evidence>
<dbReference type="InterPro" id="IPR029483">
    <property type="entry name" value="GH97_C"/>
</dbReference>
<dbReference type="InterPro" id="IPR014718">
    <property type="entry name" value="GH-type_carb-bd"/>
</dbReference>
<dbReference type="GO" id="GO:0030246">
    <property type="term" value="F:carbohydrate binding"/>
    <property type="evidence" value="ECO:0007669"/>
    <property type="project" value="InterPro"/>
</dbReference>
<accession>A0A1T5CHS1</accession>
<dbReference type="InterPro" id="IPR052720">
    <property type="entry name" value="Glycosyl_hydrolase_97"/>
</dbReference>
<dbReference type="Pfam" id="PF10566">
    <property type="entry name" value="Glyco_hydro_97"/>
    <property type="match status" value="1"/>
</dbReference>
<proteinExistence type="predicted"/>
<dbReference type="InterPro" id="IPR013785">
    <property type="entry name" value="Aldolase_TIM"/>
</dbReference>
<dbReference type="AlphaFoldDB" id="A0A1T5CHS1"/>
<gene>
    <name evidence="9" type="ORF">SAMN03080601_00824</name>
</gene>
<sequence length="657" mass="75346">MKKQIVILLTALLITSLSYSEALKLQSPGKNLEIEVEVTDYVSWSLFMDGEKVMGPSTISLTLEREGVLGRDTRVRRVTRQSENQIINTPVYRKSEVINHYNQMTVELRDGLGIVFRVYDDGAAYRLTTSFRRDIVILDEEVNMVFPTHEKAWVPYIVPREFDPYSTSFESTYDLLTLDEVVADSLIIMPLLVEAGKNRKIVITEVDLEDYPGMFLTVNNERTGYSARFAPYPLAEERGGHNNLQSIVTKRAEYIAKSEGRRNFPWRAVAVSNKDVELLDNDLVARLASPNRIGDLSWIKPGKVAWDWWNYLNIYNVDFRAGVNTETYKYYIDFAAEYGIEYVILDEGWSEQESLLQIKPYIDLEGIIKHAKDRGVGIILWAGWLPLNQEMDEVMRVYSAMGVAGYKIDFMDRDDQPVVNFYYKVAEMAAKYQQLVNFHGSYKPTGLQFTYPNVITFEGVYGLENVKWTDYLDMPEYDVTIPFIRALAGPMDYTPGAMINSNRWNWRAMHATPMSQGTRCHQLAMYIVYESPLSMMADNPTHYKREHESTRFIASIPTVFDQTVALDGVLGEYVAIARRNGKNWYVGAMTNWDEREITIDFSFLGEGEYDAVIFRDGINADRNGQDYVREVKRVDKGTTMTVNMSTGGGWAASIKRR</sequence>
<comment type="subunit">
    <text evidence="2">Monomer.</text>
</comment>
<dbReference type="SUPFAM" id="SSF51445">
    <property type="entry name" value="(Trans)glycosidases"/>
    <property type="match status" value="1"/>
</dbReference>
<keyword evidence="4" id="KW-0106">Calcium</keyword>
<keyword evidence="3" id="KW-0378">Hydrolase</keyword>
<dbReference type="Pfam" id="PF14509">
    <property type="entry name" value="GH97_C"/>
    <property type="match status" value="1"/>
</dbReference>
<dbReference type="Gene3D" id="2.60.40.1180">
    <property type="entry name" value="Golgi alpha-mannosidase II"/>
    <property type="match status" value="1"/>
</dbReference>
<feature type="domain" description="Glycosyl-hydrolase 97 catalytic" evidence="6">
    <location>
        <begin position="308"/>
        <end position="460"/>
    </location>
</feature>
<reference evidence="10" key="1">
    <citation type="submission" date="2017-02" db="EMBL/GenBank/DDBJ databases">
        <authorList>
            <person name="Varghese N."/>
            <person name="Submissions S."/>
        </authorList>
    </citation>
    <scope>NUCLEOTIDE SEQUENCE [LARGE SCALE GENOMIC DNA]</scope>
    <source>
        <strain evidence="10">DSM 24412</strain>
    </source>
</reference>
<organism evidence="9 10">
    <name type="scientific">Alkalitalea saponilacus</name>
    <dbReference type="NCBI Taxonomy" id="889453"/>
    <lineage>
        <taxon>Bacteria</taxon>
        <taxon>Pseudomonadati</taxon>
        <taxon>Bacteroidota</taxon>
        <taxon>Bacteroidia</taxon>
        <taxon>Marinilabiliales</taxon>
        <taxon>Marinilabiliaceae</taxon>
        <taxon>Alkalitalea</taxon>
    </lineage>
</organism>
<evidence type="ECO:0000256" key="2">
    <source>
        <dbReference type="ARBA" id="ARBA00011245"/>
    </source>
</evidence>
<name>A0A1T5CHS1_9BACT</name>
<feature type="domain" description="Glycosyl-hydrolase 97 N-terminal" evidence="7">
    <location>
        <begin position="25"/>
        <end position="290"/>
    </location>
</feature>
<dbReference type="KEGG" id="asx:CDL62_12350"/>
<evidence type="ECO:0000313" key="10">
    <source>
        <dbReference type="Proteomes" id="UP000191055"/>
    </source>
</evidence>
<dbReference type="OrthoDB" id="1109141at2"/>
<dbReference type="Pfam" id="PF14508">
    <property type="entry name" value="GH97_N"/>
    <property type="match status" value="1"/>
</dbReference>
<dbReference type="Gene3D" id="3.20.20.70">
    <property type="entry name" value="Aldolase class I"/>
    <property type="match status" value="1"/>
</dbReference>
<dbReference type="Gene3D" id="2.70.98.10">
    <property type="match status" value="1"/>
</dbReference>